<evidence type="ECO:0000313" key="6">
    <source>
        <dbReference type="EnsemblMetazoa" id="XP_038067782.1"/>
    </source>
</evidence>
<dbReference type="PANTHER" id="PTHR43515">
    <property type="entry name" value="THREONINE SYNTHASE-LIKE 1"/>
    <property type="match status" value="1"/>
</dbReference>
<feature type="modified residue" description="N6-(pyridoxal phosphate)lysine" evidence="4">
    <location>
        <position position="343"/>
    </location>
</feature>
<dbReference type="Pfam" id="PF01202">
    <property type="entry name" value="SKI"/>
    <property type="match status" value="1"/>
</dbReference>
<dbReference type="InterPro" id="IPR037158">
    <property type="entry name" value="Thr_synth_N_sf"/>
</dbReference>
<evidence type="ECO:0000256" key="4">
    <source>
        <dbReference type="PIRSR" id="PIRSR604450-51"/>
    </source>
</evidence>
<dbReference type="InterPro" id="IPR000623">
    <property type="entry name" value="Shikimate_kinase/TSH1"/>
</dbReference>
<dbReference type="EnsemblMetazoa" id="XM_038211856.1">
    <property type="protein sequence ID" value="XP_038067784.1"/>
    <property type="gene ID" value="LOC119737467"/>
</dbReference>
<dbReference type="InterPro" id="IPR036052">
    <property type="entry name" value="TrpB-like_PALP_sf"/>
</dbReference>
<accession>A0A914AVJ3</accession>
<dbReference type="Gene3D" id="3.40.50.300">
    <property type="entry name" value="P-loop containing nucleotide triphosphate hydrolases"/>
    <property type="match status" value="1"/>
</dbReference>
<comment type="similarity">
    <text evidence="2">Belongs to the threonine synthase family.</text>
</comment>
<dbReference type="RefSeq" id="XP_038067780.1">
    <property type="nucleotide sequence ID" value="XM_038211852.1"/>
</dbReference>
<dbReference type="OrthoDB" id="5203861at2759"/>
<dbReference type="GO" id="GO:0005737">
    <property type="term" value="C:cytoplasm"/>
    <property type="evidence" value="ECO:0007669"/>
    <property type="project" value="TreeGrafter"/>
</dbReference>
<dbReference type="NCBIfam" id="TIGR00260">
    <property type="entry name" value="thrC"/>
    <property type="match status" value="1"/>
</dbReference>
<evidence type="ECO:0000256" key="2">
    <source>
        <dbReference type="ARBA" id="ARBA00005517"/>
    </source>
</evidence>
<name>A0A914AVJ3_PATMI</name>
<dbReference type="RefSeq" id="XP_038067784.1">
    <property type="nucleotide sequence ID" value="XM_038211856.1"/>
</dbReference>
<dbReference type="InterPro" id="IPR031322">
    <property type="entry name" value="Shikimate/glucono_kinase"/>
</dbReference>
<dbReference type="SUPFAM" id="SSF53686">
    <property type="entry name" value="Tryptophan synthase beta subunit-like PLP-dependent enzymes"/>
    <property type="match status" value="1"/>
</dbReference>
<dbReference type="EnsemblMetazoa" id="XM_038211855.1">
    <property type="protein sequence ID" value="XP_038067783.1"/>
    <property type="gene ID" value="LOC119737467"/>
</dbReference>
<dbReference type="Pfam" id="PF14821">
    <property type="entry name" value="Thr_synth_N"/>
    <property type="match status" value="1"/>
</dbReference>
<sequence length="739" mass="81876">MAVSFLSRAARLYSRRCCAIKGSHPYQYSISKDGLKKRFSSDRFGERNNIILIGSPGCGKTTVGRILGQRLGRPVVDFDNDYLESYWGMTVAEKLSAVGQESFLAAESEALLNLDLKDSVLSLSGSSPMNRPAMQHAAQSGVVVFLDVDSRDIAQRLNRMKVDRIVGQRPGVSTLDLLAYRQQFYEGAYDVRILCERFQNADDIGEKVLTALCDHQKRPGYVSTRSDSEIQESAQPYKAPDFLDVVLQGLADDAGLYVPNKEPPHLTREEWTRLLGCTYQQRALRILEKWIHPRDFHPSSLATAVERAYSVENFQSESVVPVAHLQDNQYIMEVFHGPTASFKDAALQLMPQFFTQAVQMKGEKVRYMILVATSGDTGSAVLDGFSKFAGESGTLVMVLYPENGISEVQKLLMTAAAGDNVHVVGVDSDFDFCQTAIKGIFNDSALNAELLSNHGLRLSAANSINWGRLVPQVVYHASAYLDLVKQGVISMGDECDICIPTGNFGNILGAIYAKTMGIPFRKFICASNENNVLTEFIQTGCYDLRHRHLHVTMAPAIDILKSSNLERFLFLVTDGDGAEIRRCYEQLATEKYFQVSPKVLHRIQNEFCLAGDYCKEEEYAASIKKTLTQTGYLMDPHTAVAKVVADRLRPRDRPLLLCSTAHYSKFPTDVAKSLGSLSSPSDHPAESLRGLEALASRPVSHRLLREALERPRVHCGIVGASRDDVVNEMVAFAARATRG</sequence>
<dbReference type="CDD" id="cd00464">
    <property type="entry name" value="SK"/>
    <property type="match status" value="1"/>
</dbReference>
<dbReference type="EnsemblMetazoa" id="XM_038211853.1">
    <property type="protein sequence ID" value="XP_038067781.1"/>
    <property type="gene ID" value="LOC119737467"/>
</dbReference>
<dbReference type="OMA" id="HFNRCQH"/>
<reference evidence="6" key="1">
    <citation type="submission" date="2022-11" db="UniProtKB">
        <authorList>
            <consortium name="EnsemblMetazoa"/>
        </authorList>
    </citation>
    <scope>IDENTIFICATION</scope>
</reference>
<dbReference type="InterPro" id="IPR027417">
    <property type="entry name" value="P-loop_NTPase"/>
</dbReference>
<evidence type="ECO:0000313" key="7">
    <source>
        <dbReference type="Proteomes" id="UP000887568"/>
    </source>
</evidence>
<proteinExistence type="inferred from homology"/>
<dbReference type="Proteomes" id="UP000887568">
    <property type="component" value="Unplaced"/>
</dbReference>
<dbReference type="PRINTS" id="PR01100">
    <property type="entry name" value="SHIKIMTKNASE"/>
</dbReference>
<dbReference type="CDD" id="cd01560">
    <property type="entry name" value="Thr-synth_2"/>
    <property type="match status" value="1"/>
</dbReference>
<dbReference type="PANTHER" id="PTHR43515:SF1">
    <property type="entry name" value="THREONINE SYNTHASE-LIKE 1"/>
    <property type="match status" value="1"/>
</dbReference>
<feature type="domain" description="Threonine synthase N-terminal" evidence="5">
    <location>
        <begin position="221"/>
        <end position="309"/>
    </location>
</feature>
<dbReference type="Gene3D" id="3.90.1380.10">
    <property type="entry name" value="Threonine synthase, N-terminal domain"/>
    <property type="match status" value="1"/>
</dbReference>
<dbReference type="InterPro" id="IPR029144">
    <property type="entry name" value="Thr_synth_N"/>
</dbReference>
<dbReference type="InterPro" id="IPR004450">
    <property type="entry name" value="Thr_synthase-like"/>
</dbReference>
<protein>
    <recommendedName>
        <fullName evidence="5">Threonine synthase N-terminal domain-containing protein</fullName>
    </recommendedName>
</protein>
<evidence type="ECO:0000256" key="1">
    <source>
        <dbReference type="ARBA" id="ARBA00001933"/>
    </source>
</evidence>
<dbReference type="AlphaFoldDB" id="A0A914AVJ3"/>
<dbReference type="RefSeq" id="XP_038067783.1">
    <property type="nucleotide sequence ID" value="XM_038211855.1"/>
</dbReference>
<dbReference type="RefSeq" id="XP_038067782.1">
    <property type="nucleotide sequence ID" value="XM_038211854.1"/>
</dbReference>
<dbReference type="HAMAP" id="MF_00109">
    <property type="entry name" value="Shikimate_kinase"/>
    <property type="match status" value="1"/>
</dbReference>
<comment type="cofactor">
    <cofactor evidence="1 4">
        <name>pyridoxal 5'-phosphate</name>
        <dbReference type="ChEBI" id="CHEBI:597326"/>
    </cofactor>
</comment>
<keyword evidence="7" id="KW-1185">Reference proteome</keyword>
<dbReference type="SUPFAM" id="SSF52540">
    <property type="entry name" value="P-loop containing nucleoside triphosphate hydrolases"/>
    <property type="match status" value="1"/>
</dbReference>
<keyword evidence="3 4" id="KW-0663">Pyridoxal phosphate</keyword>
<dbReference type="GeneID" id="119737467"/>
<evidence type="ECO:0000259" key="5">
    <source>
        <dbReference type="Pfam" id="PF14821"/>
    </source>
</evidence>
<dbReference type="EnsemblMetazoa" id="XM_038211854.1">
    <property type="protein sequence ID" value="XP_038067782.1"/>
    <property type="gene ID" value="LOC119737467"/>
</dbReference>
<dbReference type="Gene3D" id="3.40.50.1100">
    <property type="match status" value="2"/>
</dbReference>
<evidence type="ECO:0000256" key="3">
    <source>
        <dbReference type="ARBA" id="ARBA00022898"/>
    </source>
</evidence>
<organism evidence="6 7">
    <name type="scientific">Patiria miniata</name>
    <name type="common">Bat star</name>
    <name type="synonym">Asterina miniata</name>
    <dbReference type="NCBI Taxonomy" id="46514"/>
    <lineage>
        <taxon>Eukaryota</taxon>
        <taxon>Metazoa</taxon>
        <taxon>Echinodermata</taxon>
        <taxon>Eleutherozoa</taxon>
        <taxon>Asterozoa</taxon>
        <taxon>Asteroidea</taxon>
        <taxon>Valvatacea</taxon>
        <taxon>Valvatida</taxon>
        <taxon>Asterinidae</taxon>
        <taxon>Patiria</taxon>
    </lineage>
</organism>
<dbReference type="EnsemblMetazoa" id="XM_038211852.1">
    <property type="protein sequence ID" value="XP_038067780.1"/>
    <property type="gene ID" value="LOC119737467"/>
</dbReference>
<dbReference type="RefSeq" id="XP_038067781.1">
    <property type="nucleotide sequence ID" value="XM_038211853.1"/>
</dbReference>